<comment type="caution">
    <text evidence="14">The sequence shown here is derived from an EMBL/GenBank/DDBJ whole genome shotgun (WGS) entry which is preliminary data.</text>
</comment>
<feature type="domain" description="PA" evidence="12">
    <location>
        <begin position="396"/>
        <end position="447"/>
    </location>
</feature>
<evidence type="ECO:0000313" key="15">
    <source>
        <dbReference type="Proteomes" id="UP001153365"/>
    </source>
</evidence>
<dbReference type="InterPro" id="IPR000209">
    <property type="entry name" value="Peptidase_S8/S53_dom"/>
</dbReference>
<dbReference type="AlphaFoldDB" id="A0AAV0AHY6"/>
<keyword evidence="5 10" id="KW-0732">Signal</keyword>
<evidence type="ECO:0000259" key="13">
    <source>
        <dbReference type="Pfam" id="PF06280"/>
    </source>
</evidence>
<evidence type="ECO:0000259" key="12">
    <source>
        <dbReference type="Pfam" id="PF02225"/>
    </source>
</evidence>
<dbReference type="GO" id="GO:0004252">
    <property type="term" value="F:serine-type endopeptidase activity"/>
    <property type="evidence" value="ECO:0007669"/>
    <property type="project" value="UniProtKB-UniRule"/>
</dbReference>
<gene>
    <name evidence="14" type="ORF">PPACK8108_LOCUS1335</name>
</gene>
<dbReference type="PRINTS" id="PR00723">
    <property type="entry name" value="SUBTILISIN"/>
</dbReference>
<dbReference type="Pfam" id="PF06280">
    <property type="entry name" value="fn3_5"/>
    <property type="match status" value="1"/>
</dbReference>
<feature type="domain" description="C5a peptidase/Subtilisin-like protease SBT2-like Fn3-like" evidence="13">
    <location>
        <begin position="621"/>
        <end position="735"/>
    </location>
</feature>
<evidence type="ECO:0000256" key="4">
    <source>
        <dbReference type="ARBA" id="ARBA00022670"/>
    </source>
</evidence>
<evidence type="ECO:0000256" key="9">
    <source>
        <dbReference type="PROSITE-ProRule" id="PRU01240"/>
    </source>
</evidence>
<dbReference type="Proteomes" id="UP001153365">
    <property type="component" value="Unassembled WGS sequence"/>
</dbReference>
<dbReference type="InterPro" id="IPR010435">
    <property type="entry name" value="C5a/SBT2-like_Fn3"/>
</dbReference>
<dbReference type="InterPro" id="IPR022398">
    <property type="entry name" value="Peptidase_S8_His-AS"/>
</dbReference>
<dbReference type="PROSITE" id="PS00136">
    <property type="entry name" value="SUBTILASE_ASP"/>
    <property type="match status" value="1"/>
</dbReference>
<dbReference type="PROSITE" id="PS00137">
    <property type="entry name" value="SUBTILASE_HIS"/>
    <property type="match status" value="1"/>
</dbReference>
<dbReference type="CDD" id="cd07489">
    <property type="entry name" value="Peptidases_S8_5"/>
    <property type="match status" value="1"/>
</dbReference>
<dbReference type="InterPro" id="IPR036852">
    <property type="entry name" value="Peptidase_S8/S53_dom_sf"/>
</dbReference>
<evidence type="ECO:0000256" key="1">
    <source>
        <dbReference type="ARBA" id="ARBA00011073"/>
    </source>
</evidence>
<dbReference type="InterPro" id="IPR046450">
    <property type="entry name" value="PA_dom_sf"/>
</dbReference>
<dbReference type="EMBL" id="CALTRL010000177">
    <property type="protein sequence ID" value="CAH7666967.1"/>
    <property type="molecule type" value="Genomic_DNA"/>
</dbReference>
<evidence type="ECO:0000259" key="11">
    <source>
        <dbReference type="Pfam" id="PF00082"/>
    </source>
</evidence>
<proteinExistence type="inferred from homology"/>
<keyword evidence="3" id="KW-0964">Secreted</keyword>
<evidence type="ECO:0000256" key="3">
    <source>
        <dbReference type="ARBA" id="ARBA00022525"/>
    </source>
</evidence>
<keyword evidence="15" id="KW-1185">Reference proteome</keyword>
<comment type="similarity">
    <text evidence="1 9">Belongs to the peptidase S8 family.</text>
</comment>
<dbReference type="Pfam" id="PF00082">
    <property type="entry name" value="Peptidase_S8"/>
    <property type="match status" value="1"/>
</dbReference>
<accession>A0AAV0AHY6</accession>
<dbReference type="GO" id="GO:0005615">
    <property type="term" value="C:extracellular space"/>
    <property type="evidence" value="ECO:0007669"/>
    <property type="project" value="TreeGrafter"/>
</dbReference>
<dbReference type="InterPro" id="IPR015500">
    <property type="entry name" value="Peptidase_S8_subtilisin-rel"/>
</dbReference>
<sequence>MLELRCCLIIIIICTSIANCSTVSVRNSVLARRQDDLFNFPKSEPLSDSLTGIDDFVTERLPKAVLPKRYLVSLDPAITPSVEAFQQHLDSLNVPHRVVLDLTSIVPDVFYGVSVELDRDEDSALLEQSTQILKFNPVMKVTPIDTLARKIVDPSVEQVDGAYPPHVQANITELHQMGIYGEGVKVALIDSGIDCKHPALGNGFGEGFKIGFGRDFVPNSKAKDPCTPCATHGTHVAGIVAANDVGFGFTGVAPNATLGMYLFGCGDHTDTSNDVILAAILQAHKDGADIISASLGGSGGWGTGEVILDAVNKLVKKKGAIVLFAAGNEGSEGLFNGASPASSENSISIGSVDSSAMVAGTFVASTSKNLTYFATSRFSEGQTFPVFMTPNSDTTEEDACKPFPADTPDLSKYMVVIKRGTCLFSEKVKNAKAKGAKRILFYMNSTSTITLSNSISNVTIAVTANVDGDYIFQEHKKDPENFKLSFPKTRHYYSPSQEGGFMSNFSQYGPSFDMLSPQPAVSGVGGNVISTYPVAEGSYASLSGTSMATPQLAGIVALVLSVRGKNFTGEMIRNRLSSSTKILAASNSDPQIQSVVHQGGGLINAYCAVLKNTTLSTSDLSLGDSKSFKTEHEFTIINEGGSTVNYNTRHISASTVTTFPAHSSTHRPSEKVTLTPEKLVEAAISPESFSLEPGSAQVIKVIFTEPEENSDTLPVYSGFINLVSDLECEEHNLPYFGVAGSLKAQPILDQGKNKNKTASYPYLSLKKNPKTEKKDIIINSESESPFLWDLNKHNSTLLRYRTLFGTPLVRVDVFNGNETQSSNENDNSNWERSFKGIPLIGMVPDSNSTHVSRSAADDEFLENWNGTIVTSKVKKPTLLPSGNYKLLLRALRVTGEKTRDDDYDFWISPAIQLQRRGEELKGSV</sequence>
<organism evidence="14 15">
    <name type="scientific">Phakopsora pachyrhizi</name>
    <name type="common">Asian soybean rust disease fungus</name>
    <dbReference type="NCBI Taxonomy" id="170000"/>
    <lineage>
        <taxon>Eukaryota</taxon>
        <taxon>Fungi</taxon>
        <taxon>Dikarya</taxon>
        <taxon>Basidiomycota</taxon>
        <taxon>Pucciniomycotina</taxon>
        <taxon>Pucciniomycetes</taxon>
        <taxon>Pucciniales</taxon>
        <taxon>Phakopsoraceae</taxon>
        <taxon>Phakopsora</taxon>
    </lineage>
</organism>
<feature type="active site" description="Charge relay system" evidence="8 9">
    <location>
        <position position="546"/>
    </location>
</feature>
<dbReference type="GO" id="GO:0006508">
    <property type="term" value="P:proteolysis"/>
    <property type="evidence" value="ECO:0007669"/>
    <property type="project" value="UniProtKB-KW"/>
</dbReference>
<dbReference type="InterPro" id="IPR003137">
    <property type="entry name" value="PA_domain"/>
</dbReference>
<dbReference type="InterPro" id="IPR023827">
    <property type="entry name" value="Peptidase_S8_Asp-AS"/>
</dbReference>
<keyword evidence="6 9" id="KW-0378">Hydrolase</keyword>
<dbReference type="PANTHER" id="PTHR43806">
    <property type="entry name" value="PEPTIDASE S8"/>
    <property type="match status" value="1"/>
</dbReference>
<feature type="domain" description="Peptidase S8/S53" evidence="11">
    <location>
        <begin position="181"/>
        <end position="580"/>
    </location>
</feature>
<dbReference type="InterPro" id="IPR050131">
    <property type="entry name" value="Peptidase_S8_subtilisin-like"/>
</dbReference>
<evidence type="ECO:0000256" key="7">
    <source>
        <dbReference type="ARBA" id="ARBA00022825"/>
    </source>
</evidence>
<dbReference type="SUPFAM" id="SSF52025">
    <property type="entry name" value="PA domain"/>
    <property type="match status" value="1"/>
</dbReference>
<reference evidence="14" key="1">
    <citation type="submission" date="2022-06" db="EMBL/GenBank/DDBJ databases">
        <authorList>
            <consortium name="SYNGENTA / RWTH Aachen University"/>
        </authorList>
    </citation>
    <scope>NUCLEOTIDE SEQUENCE</scope>
</reference>
<feature type="active site" description="Charge relay system" evidence="8 9">
    <location>
        <position position="190"/>
    </location>
</feature>
<dbReference type="Pfam" id="PF02225">
    <property type="entry name" value="PA"/>
    <property type="match status" value="1"/>
</dbReference>
<evidence type="ECO:0000256" key="10">
    <source>
        <dbReference type="SAM" id="SignalP"/>
    </source>
</evidence>
<evidence type="ECO:0000256" key="2">
    <source>
        <dbReference type="ARBA" id="ARBA00022512"/>
    </source>
</evidence>
<dbReference type="Gene3D" id="3.50.30.30">
    <property type="match status" value="1"/>
</dbReference>
<keyword evidence="4 9" id="KW-0645">Protease</keyword>
<dbReference type="GO" id="GO:0016020">
    <property type="term" value="C:membrane"/>
    <property type="evidence" value="ECO:0007669"/>
    <property type="project" value="InterPro"/>
</dbReference>
<keyword evidence="7 9" id="KW-0720">Serine protease</keyword>
<dbReference type="InterPro" id="IPR034187">
    <property type="entry name" value="Peptidases_S8_5"/>
</dbReference>
<feature type="active site" description="Charge relay system" evidence="8 9">
    <location>
        <position position="232"/>
    </location>
</feature>
<evidence type="ECO:0000256" key="8">
    <source>
        <dbReference type="PIRSR" id="PIRSR615500-1"/>
    </source>
</evidence>
<dbReference type="PROSITE" id="PS51892">
    <property type="entry name" value="SUBTILASE"/>
    <property type="match status" value="1"/>
</dbReference>
<protein>
    <submittedName>
        <fullName evidence="14">Peptidase S8/S53 domain-containing protein</fullName>
    </submittedName>
</protein>
<evidence type="ECO:0000256" key="5">
    <source>
        <dbReference type="ARBA" id="ARBA00022729"/>
    </source>
</evidence>
<evidence type="ECO:0000313" key="14">
    <source>
        <dbReference type="EMBL" id="CAH7666967.1"/>
    </source>
</evidence>
<dbReference type="PANTHER" id="PTHR43806:SF66">
    <property type="entry name" value="SERIN ENDOPEPTIDASE"/>
    <property type="match status" value="1"/>
</dbReference>
<evidence type="ECO:0000256" key="6">
    <source>
        <dbReference type="ARBA" id="ARBA00022801"/>
    </source>
</evidence>
<feature type="signal peptide" evidence="10">
    <location>
        <begin position="1"/>
        <end position="22"/>
    </location>
</feature>
<dbReference type="SUPFAM" id="SSF52743">
    <property type="entry name" value="Subtilisin-like"/>
    <property type="match status" value="1"/>
</dbReference>
<keyword evidence="2" id="KW-0134">Cell wall</keyword>
<name>A0AAV0AHY6_PHAPC</name>
<feature type="chain" id="PRO_5043673086" evidence="10">
    <location>
        <begin position="23"/>
        <end position="924"/>
    </location>
</feature>
<dbReference type="Gene3D" id="3.40.50.200">
    <property type="entry name" value="Peptidase S8/S53 domain"/>
    <property type="match status" value="1"/>
</dbReference>